<reference evidence="15 16" key="1">
    <citation type="submission" date="2023-09" db="EMBL/GenBank/DDBJ databases">
        <title>Genomes of two closely related lineages of the louse Polyplax serrata with different host specificities.</title>
        <authorList>
            <person name="Martinu J."/>
            <person name="Tarabai H."/>
            <person name="Stefka J."/>
            <person name="Hypsa V."/>
        </authorList>
    </citation>
    <scope>NUCLEOTIDE SEQUENCE [LARGE SCALE GENOMIC DNA]</scope>
    <source>
        <strain evidence="15">98ZLc_SE</strain>
    </source>
</reference>
<dbReference type="CDD" id="cd02601">
    <property type="entry name" value="HAD_Eya"/>
    <property type="match status" value="1"/>
</dbReference>
<keyword evidence="10" id="KW-0804">Transcription</keyword>
<evidence type="ECO:0000256" key="2">
    <source>
        <dbReference type="ARBA" id="ARBA00010501"/>
    </source>
</evidence>
<dbReference type="EC" id="3.1.3.48" evidence="13"/>
<evidence type="ECO:0000256" key="4">
    <source>
        <dbReference type="ARBA" id="ARBA00022723"/>
    </source>
</evidence>
<comment type="subcellular location">
    <subcellularLocation>
        <location evidence="1">Nucleus</location>
    </subcellularLocation>
</comment>
<keyword evidence="6 13" id="KW-0460">Magnesium</keyword>
<keyword evidence="16" id="KW-1185">Reference proteome</keyword>
<dbReference type="InterPro" id="IPR006545">
    <property type="entry name" value="EYA_dom"/>
</dbReference>
<protein>
    <recommendedName>
        <fullName evidence="13">Eyes absent homolog</fullName>
        <ecNumber evidence="13">3.1.3.48</ecNumber>
    </recommendedName>
</protein>
<accession>A0ABR1ANR9</accession>
<evidence type="ECO:0000256" key="5">
    <source>
        <dbReference type="ARBA" id="ARBA00022801"/>
    </source>
</evidence>
<comment type="similarity">
    <text evidence="2 13">Belongs to the HAD-like hydrolase superfamily. EYA family.</text>
</comment>
<dbReference type="SFLD" id="SFLDS00003">
    <property type="entry name" value="Haloacid_Dehalogenase"/>
    <property type="match status" value="1"/>
</dbReference>
<evidence type="ECO:0000256" key="13">
    <source>
        <dbReference type="RuleBase" id="RU362036"/>
    </source>
</evidence>
<evidence type="ECO:0000256" key="6">
    <source>
        <dbReference type="ARBA" id="ARBA00022842"/>
    </source>
</evidence>
<dbReference type="EMBL" id="JAWJWF010000047">
    <property type="protein sequence ID" value="KAK6622323.1"/>
    <property type="molecule type" value="Genomic_DNA"/>
</dbReference>
<evidence type="ECO:0000313" key="16">
    <source>
        <dbReference type="Proteomes" id="UP001359485"/>
    </source>
</evidence>
<keyword evidence="9" id="KW-0010">Activator</keyword>
<evidence type="ECO:0000256" key="8">
    <source>
        <dbReference type="ARBA" id="ARBA00023015"/>
    </source>
</evidence>
<comment type="catalytic activity">
    <reaction evidence="12 13">
        <text>O-phospho-L-tyrosyl-[protein] + H2O = L-tyrosyl-[protein] + phosphate</text>
        <dbReference type="Rhea" id="RHEA:10684"/>
        <dbReference type="Rhea" id="RHEA-COMP:10136"/>
        <dbReference type="Rhea" id="RHEA-COMP:20101"/>
        <dbReference type="ChEBI" id="CHEBI:15377"/>
        <dbReference type="ChEBI" id="CHEBI:43474"/>
        <dbReference type="ChEBI" id="CHEBI:46858"/>
        <dbReference type="ChEBI" id="CHEBI:61978"/>
        <dbReference type="EC" id="3.1.3.48"/>
    </reaction>
</comment>
<organism evidence="15 16">
    <name type="scientific">Polyplax serrata</name>
    <name type="common">Common mouse louse</name>
    <dbReference type="NCBI Taxonomy" id="468196"/>
    <lineage>
        <taxon>Eukaryota</taxon>
        <taxon>Metazoa</taxon>
        <taxon>Ecdysozoa</taxon>
        <taxon>Arthropoda</taxon>
        <taxon>Hexapoda</taxon>
        <taxon>Insecta</taxon>
        <taxon>Pterygota</taxon>
        <taxon>Neoptera</taxon>
        <taxon>Paraneoptera</taxon>
        <taxon>Psocodea</taxon>
        <taxon>Troctomorpha</taxon>
        <taxon>Phthiraptera</taxon>
        <taxon>Anoplura</taxon>
        <taxon>Polyplacidae</taxon>
        <taxon>Polyplax</taxon>
    </lineage>
</organism>
<comment type="cofactor">
    <cofactor evidence="13">
        <name>Mg(2+)</name>
        <dbReference type="ChEBI" id="CHEBI:18420"/>
    </cofactor>
    <text evidence="13">Binds 1 Mg(2+) ion per subunit.</text>
</comment>
<dbReference type="Gene3D" id="3.40.50.12350">
    <property type="match status" value="1"/>
</dbReference>
<evidence type="ECO:0000256" key="11">
    <source>
        <dbReference type="ARBA" id="ARBA00023242"/>
    </source>
</evidence>
<evidence type="ECO:0000256" key="14">
    <source>
        <dbReference type="SAM" id="MobiDB-lite"/>
    </source>
</evidence>
<dbReference type="SFLD" id="SFLDG01129">
    <property type="entry name" value="C1.5:_HAD__Beta-PGM__Phosphata"/>
    <property type="match status" value="1"/>
</dbReference>
<dbReference type="PANTHER" id="PTHR10190">
    <property type="entry name" value="EYES ABSENT"/>
    <property type="match status" value="1"/>
</dbReference>
<dbReference type="InterPro" id="IPR042577">
    <property type="entry name" value="EYA_dom_metazoan"/>
</dbReference>
<keyword evidence="4 13" id="KW-0479">Metal-binding</keyword>
<proteinExistence type="inferred from homology"/>
<evidence type="ECO:0000256" key="3">
    <source>
        <dbReference type="ARBA" id="ARBA00022473"/>
    </source>
</evidence>
<dbReference type="InterPro" id="IPR028472">
    <property type="entry name" value="EYA"/>
</dbReference>
<evidence type="ECO:0000256" key="1">
    <source>
        <dbReference type="ARBA" id="ARBA00004123"/>
    </source>
</evidence>
<dbReference type="InterPro" id="IPR038102">
    <property type="entry name" value="EYA_dom_sf"/>
</dbReference>
<gene>
    <name evidence="15" type="ORF">RUM44_002134</name>
</gene>
<evidence type="ECO:0000256" key="12">
    <source>
        <dbReference type="ARBA" id="ARBA00051722"/>
    </source>
</evidence>
<keyword evidence="7 13" id="KW-0904">Protein phosphatase</keyword>
<keyword evidence="11" id="KW-0539">Nucleus</keyword>
<keyword evidence="8 13" id="KW-0805">Transcription regulation</keyword>
<comment type="caution">
    <text evidence="15">The sequence shown here is derived from an EMBL/GenBank/DDBJ whole genome shotgun (WGS) entry which is preliminary data.</text>
</comment>
<sequence length="571" mass="62908">MNRKKPRAATKRCRKMEVLVLVATKGYLFILANSPVSGVKSEVRTPLLDVSTTSQSALYSSTPDTYEKEYSQAYTTAHQYYNSVQQAYNNQSSTFINTANLYNTQAYAQAALEHTSYRQLTQCKNTSSTYINPYGSTGTAFSGSPSPTVPSSVPGYGSYGSSYNYGTGQSFTSSTQAGLDYSNYSNSYQGAALSSQYANNYYTSGSQSNYGYSNNPISAGGYGLSASLTHTPALSDSPGGFPLGDSGSLSPIKNDLLASGRRRDSSSSLAEGLNRCSSRGRGRRQNNPSPTNPDSNLERVFIWDLDETIIIFLSIIADTFAQCYGKDPQILKGVALKMEKIMFTLADSHFFYSDVEKCDQVHIDDVASDDNGQDLSTYNFASDGFQFVPGTANNGNVCLATGVRGGVDWMRKLAFRYRKIKDMYNNYRNNVGGLLGPAKREDWLQVRSEIEVVTNNWLTLAMKCLTLINSRSNCVNILVTDTKLVLAVVKVLLFGLGGIFPIENIYSSSKTDKDSCFKRIVTRFGNKCTYVVIGDGNKEEKAAKELNFPFWRIRSHHDLVSLYNALDMDFL</sequence>
<keyword evidence="3" id="KW-0217">Developmental protein</keyword>
<dbReference type="NCBIfam" id="TIGR01658">
    <property type="entry name" value="EYA-cons_domain"/>
    <property type="match status" value="1"/>
</dbReference>
<dbReference type="PANTHER" id="PTHR10190:SF16">
    <property type="entry name" value="DEVELOPMENTAL PROTEIN EYES ABSENT"/>
    <property type="match status" value="1"/>
</dbReference>
<evidence type="ECO:0000256" key="10">
    <source>
        <dbReference type="ARBA" id="ARBA00023163"/>
    </source>
</evidence>
<evidence type="ECO:0000256" key="7">
    <source>
        <dbReference type="ARBA" id="ARBA00022912"/>
    </source>
</evidence>
<name>A0ABR1ANR9_POLSC</name>
<dbReference type="Pfam" id="PF00702">
    <property type="entry name" value="Hydrolase"/>
    <property type="match status" value="1"/>
</dbReference>
<evidence type="ECO:0000256" key="9">
    <source>
        <dbReference type="ARBA" id="ARBA00023159"/>
    </source>
</evidence>
<keyword evidence="5 13" id="KW-0378">Hydrolase</keyword>
<dbReference type="Proteomes" id="UP001359485">
    <property type="component" value="Unassembled WGS sequence"/>
</dbReference>
<evidence type="ECO:0000313" key="15">
    <source>
        <dbReference type="EMBL" id="KAK6622323.1"/>
    </source>
</evidence>
<feature type="compositionally biased region" description="Polar residues" evidence="14">
    <location>
        <begin position="285"/>
        <end position="295"/>
    </location>
</feature>
<feature type="region of interest" description="Disordered" evidence="14">
    <location>
        <begin position="258"/>
        <end position="296"/>
    </location>
</feature>